<dbReference type="EMBL" id="JAEVFJ010000039">
    <property type="protein sequence ID" value="KAH8088906.1"/>
    <property type="molecule type" value="Genomic_DNA"/>
</dbReference>
<keyword evidence="2" id="KW-1185">Reference proteome</keyword>
<protein>
    <submittedName>
        <fullName evidence="1">Uncharacterized protein</fullName>
    </submittedName>
</protein>
<organism evidence="1 2">
    <name type="scientific">Cristinia sonorae</name>
    <dbReference type="NCBI Taxonomy" id="1940300"/>
    <lineage>
        <taxon>Eukaryota</taxon>
        <taxon>Fungi</taxon>
        <taxon>Dikarya</taxon>
        <taxon>Basidiomycota</taxon>
        <taxon>Agaricomycotina</taxon>
        <taxon>Agaricomycetes</taxon>
        <taxon>Agaricomycetidae</taxon>
        <taxon>Agaricales</taxon>
        <taxon>Pleurotineae</taxon>
        <taxon>Stephanosporaceae</taxon>
        <taxon>Cristinia</taxon>
    </lineage>
</organism>
<comment type="caution">
    <text evidence="1">The sequence shown here is derived from an EMBL/GenBank/DDBJ whole genome shotgun (WGS) entry which is preliminary data.</text>
</comment>
<sequence>MAPGTLQMLLSGALGQIRKLRGTTRLRPVRNKADEATLIIIAETFTASGYDGAEKTTVRRGRHPGSRSTTGVCNCGGSDSERHLSTDTRRFTESTLQNLTAVVHLELAKVTNTLSPALHLCEIFEFSPYLPTLPVVLSMTTFTREGQAISAQID</sequence>
<reference evidence="1" key="1">
    <citation type="journal article" date="2021" name="New Phytol.">
        <title>Evolutionary innovations through gain and loss of genes in the ectomycorrhizal Boletales.</title>
        <authorList>
            <person name="Wu G."/>
            <person name="Miyauchi S."/>
            <person name="Morin E."/>
            <person name="Kuo A."/>
            <person name="Drula E."/>
            <person name="Varga T."/>
            <person name="Kohler A."/>
            <person name="Feng B."/>
            <person name="Cao Y."/>
            <person name="Lipzen A."/>
            <person name="Daum C."/>
            <person name="Hundley H."/>
            <person name="Pangilinan J."/>
            <person name="Johnson J."/>
            <person name="Barry K."/>
            <person name="LaButti K."/>
            <person name="Ng V."/>
            <person name="Ahrendt S."/>
            <person name="Min B."/>
            <person name="Choi I.G."/>
            <person name="Park H."/>
            <person name="Plett J.M."/>
            <person name="Magnuson J."/>
            <person name="Spatafora J.W."/>
            <person name="Nagy L.G."/>
            <person name="Henrissat B."/>
            <person name="Grigoriev I.V."/>
            <person name="Yang Z.L."/>
            <person name="Xu J."/>
            <person name="Martin F.M."/>
        </authorList>
    </citation>
    <scope>NUCLEOTIDE SEQUENCE</scope>
    <source>
        <strain evidence="1">KKN 215</strain>
    </source>
</reference>
<dbReference type="Proteomes" id="UP000813824">
    <property type="component" value="Unassembled WGS sequence"/>
</dbReference>
<evidence type="ECO:0000313" key="1">
    <source>
        <dbReference type="EMBL" id="KAH8088906.1"/>
    </source>
</evidence>
<proteinExistence type="predicted"/>
<accession>A0A8K0UHL0</accession>
<dbReference type="AlphaFoldDB" id="A0A8K0UHL0"/>
<evidence type="ECO:0000313" key="2">
    <source>
        <dbReference type="Proteomes" id="UP000813824"/>
    </source>
</evidence>
<gene>
    <name evidence="1" type="ORF">BXZ70DRAFT_910022</name>
</gene>
<name>A0A8K0UHL0_9AGAR</name>